<dbReference type="OrthoDB" id="956918at2"/>
<name>A0A328YAR0_9FLAO</name>
<evidence type="ECO:0000313" key="3">
    <source>
        <dbReference type="EMBL" id="RAR69268.1"/>
    </source>
</evidence>
<comment type="caution">
    <text evidence="3">The sequence shown here is derived from an EMBL/GenBank/DDBJ whole genome shotgun (WGS) entry which is preliminary data.</text>
</comment>
<sequence length="148" mass="17476">MKKLFLVALAVVGMTTFAQEPKRDMKEKLTPEQRVEFQVKKMAKDLSLTDKQIEQVRALVKKEVDKREAKRAEMEARRAENQRPTKEEKDARRDEMKANAEAMKAEMKKILTAEQYAKWEQKLAERKEKMMKRIEERKGESMSPSEMK</sequence>
<evidence type="ECO:0000313" key="4">
    <source>
        <dbReference type="Proteomes" id="UP000248840"/>
    </source>
</evidence>
<feature type="signal peptide" evidence="2">
    <location>
        <begin position="1"/>
        <end position="18"/>
    </location>
</feature>
<protein>
    <submittedName>
        <fullName evidence="3">Uncharacterized protein DUF4890</fullName>
    </submittedName>
</protein>
<feature type="region of interest" description="Disordered" evidence="1">
    <location>
        <begin position="66"/>
        <end position="100"/>
    </location>
</feature>
<organism evidence="3 4">
    <name type="scientific">Flavobacterium aciduliphilum</name>
    <dbReference type="NCBI Taxonomy" id="1101402"/>
    <lineage>
        <taxon>Bacteria</taxon>
        <taxon>Pseudomonadati</taxon>
        <taxon>Bacteroidota</taxon>
        <taxon>Flavobacteriia</taxon>
        <taxon>Flavobacteriales</taxon>
        <taxon>Flavobacteriaceae</taxon>
        <taxon>Flavobacterium</taxon>
    </lineage>
</organism>
<dbReference type="Proteomes" id="UP000248840">
    <property type="component" value="Unassembled WGS sequence"/>
</dbReference>
<gene>
    <name evidence="3" type="ORF">CLV55_1186</name>
</gene>
<evidence type="ECO:0000256" key="2">
    <source>
        <dbReference type="SAM" id="SignalP"/>
    </source>
</evidence>
<reference evidence="3 4" key="1">
    <citation type="submission" date="2018-06" db="EMBL/GenBank/DDBJ databases">
        <title>Genomic Encyclopedia of Archaeal and Bacterial Type Strains, Phase II (KMG-II): from individual species to whole genera.</title>
        <authorList>
            <person name="Goeker M."/>
        </authorList>
    </citation>
    <scope>NUCLEOTIDE SEQUENCE [LARGE SCALE GENOMIC DNA]</scope>
    <source>
        <strain evidence="3 4">DSM 25663</strain>
    </source>
</reference>
<keyword evidence="2" id="KW-0732">Signal</keyword>
<dbReference type="Gene3D" id="1.20.120.1490">
    <property type="match status" value="1"/>
</dbReference>
<evidence type="ECO:0000256" key="1">
    <source>
        <dbReference type="SAM" id="MobiDB-lite"/>
    </source>
</evidence>
<proteinExistence type="predicted"/>
<accession>A0A328YAR0</accession>
<feature type="chain" id="PRO_5016312743" evidence="2">
    <location>
        <begin position="19"/>
        <end position="148"/>
    </location>
</feature>
<dbReference type="RefSeq" id="WP_112114162.1">
    <property type="nucleotide sequence ID" value="NZ_QLSZ01000018.1"/>
</dbReference>
<keyword evidence="4" id="KW-1185">Reference proteome</keyword>
<dbReference type="AlphaFoldDB" id="A0A328YAR0"/>
<dbReference type="EMBL" id="QLSZ01000018">
    <property type="protein sequence ID" value="RAR69268.1"/>
    <property type="molecule type" value="Genomic_DNA"/>
</dbReference>